<gene>
    <name evidence="1" type="ORF">F5144DRAFT_612594</name>
</gene>
<dbReference type="EMBL" id="JAGIZQ010000004">
    <property type="protein sequence ID" value="KAH6632067.1"/>
    <property type="molecule type" value="Genomic_DNA"/>
</dbReference>
<dbReference type="Proteomes" id="UP000724584">
    <property type="component" value="Unassembled WGS sequence"/>
</dbReference>
<organism evidence="1 2">
    <name type="scientific">Chaetomium tenue</name>
    <dbReference type="NCBI Taxonomy" id="1854479"/>
    <lineage>
        <taxon>Eukaryota</taxon>
        <taxon>Fungi</taxon>
        <taxon>Dikarya</taxon>
        <taxon>Ascomycota</taxon>
        <taxon>Pezizomycotina</taxon>
        <taxon>Sordariomycetes</taxon>
        <taxon>Sordariomycetidae</taxon>
        <taxon>Sordariales</taxon>
        <taxon>Chaetomiaceae</taxon>
        <taxon>Chaetomium</taxon>
    </lineage>
</organism>
<accession>A0ACB7P7U5</accession>
<protein>
    <submittedName>
        <fullName evidence="1">Uncharacterized protein</fullName>
    </submittedName>
</protein>
<proteinExistence type="predicted"/>
<name>A0ACB7P7U5_9PEZI</name>
<keyword evidence="2" id="KW-1185">Reference proteome</keyword>
<sequence length="528" mass="60032">MASQCAEPVNTIIVGIDFGTTYSGVAFTWSKKIERMEFRRGESPNRHSFGPKGKTSWGYNIPFDAEQGKWFKLLLIDDKDLPEDVRKSTKIKEARTYLKKHNKTPVAVIAGFLRLLWNHCNQRITETVSRSLVNYSKFHIVITLPAIWPDYARNRMREAAEQAGMLAARVAGETTLSFISEPEAAALATLSDMEGRCDIMAGDSFVVVDCGGGTVDLISYKVENTTPMVVKDFFKDWANLTKFGEAAWSKMEAQTRHRFMHDEWDHGIKPTFDDRERKWILNMPFECIDLNSMKGKGFSLPNSKRFRRSLMSKYAVKLKTEANPKHFGNRVEVLQSRGSGPAVIHAANIQRLPTFLVNVQARVARASYGVMLNKSWREEVHNPDDKYYSEDRQKWMAQKQMRWFLNIGDDMSASEPVKIPIRKLYNAEDAAAKRISSTIYLSKSNPSPGRWKDGGVEELCTIKWDAKLDISSLPTFTNPLGRVFYQLDYTIKMTSVGGSLDFAVYRDGKRQGSKNIVVEYDSRSSDIS</sequence>
<reference evidence="1 2" key="1">
    <citation type="journal article" date="2021" name="Nat. Commun.">
        <title>Genetic determinants of endophytism in the Arabidopsis root mycobiome.</title>
        <authorList>
            <person name="Mesny F."/>
            <person name="Miyauchi S."/>
            <person name="Thiergart T."/>
            <person name="Pickel B."/>
            <person name="Atanasova L."/>
            <person name="Karlsson M."/>
            <person name="Huettel B."/>
            <person name="Barry K.W."/>
            <person name="Haridas S."/>
            <person name="Chen C."/>
            <person name="Bauer D."/>
            <person name="Andreopoulos W."/>
            <person name="Pangilinan J."/>
            <person name="LaButti K."/>
            <person name="Riley R."/>
            <person name="Lipzen A."/>
            <person name="Clum A."/>
            <person name="Drula E."/>
            <person name="Henrissat B."/>
            <person name="Kohler A."/>
            <person name="Grigoriev I.V."/>
            <person name="Martin F.M."/>
            <person name="Hacquard S."/>
        </authorList>
    </citation>
    <scope>NUCLEOTIDE SEQUENCE [LARGE SCALE GENOMIC DNA]</scope>
    <source>
        <strain evidence="1 2">MPI-SDFR-AT-0079</strain>
    </source>
</reference>
<comment type="caution">
    <text evidence="1">The sequence shown here is derived from an EMBL/GenBank/DDBJ whole genome shotgun (WGS) entry which is preliminary data.</text>
</comment>
<evidence type="ECO:0000313" key="2">
    <source>
        <dbReference type="Proteomes" id="UP000724584"/>
    </source>
</evidence>
<evidence type="ECO:0000313" key="1">
    <source>
        <dbReference type="EMBL" id="KAH6632067.1"/>
    </source>
</evidence>